<gene>
    <name evidence="6" type="ORF">HELGO_WM8682</name>
</gene>
<name>A0A6S6TSZ7_9BACT</name>
<evidence type="ECO:0000313" key="6">
    <source>
        <dbReference type="EMBL" id="CAA6819203.1"/>
    </source>
</evidence>
<dbReference type="Gene3D" id="3.40.50.2000">
    <property type="entry name" value="Glycogen Phosphorylase B"/>
    <property type="match status" value="2"/>
</dbReference>
<dbReference type="PANTHER" id="PTHR30160:SF7">
    <property type="entry name" value="ADP-HEPTOSE--LPS HEPTOSYLTRANSFERASE 2"/>
    <property type="match status" value="1"/>
</dbReference>
<evidence type="ECO:0000256" key="3">
    <source>
        <dbReference type="ARBA" id="ARBA00043995"/>
    </source>
</evidence>
<evidence type="ECO:0000256" key="1">
    <source>
        <dbReference type="ARBA" id="ARBA00022676"/>
    </source>
</evidence>
<dbReference type="InterPro" id="IPR051199">
    <property type="entry name" value="LPS_LOS_Heptosyltrfase"/>
</dbReference>
<dbReference type="PANTHER" id="PTHR30160">
    <property type="entry name" value="TETRAACYLDISACCHARIDE 4'-KINASE-RELATED"/>
    <property type="match status" value="1"/>
</dbReference>
<accession>A0A6S6TSZ7</accession>
<dbReference type="GO" id="GO:0009244">
    <property type="term" value="P:lipopolysaccharide core region biosynthetic process"/>
    <property type="evidence" value="ECO:0007669"/>
    <property type="project" value="TreeGrafter"/>
</dbReference>
<evidence type="ECO:0000256" key="5">
    <source>
        <dbReference type="ARBA" id="ARBA00047503"/>
    </source>
</evidence>
<reference evidence="6" key="1">
    <citation type="submission" date="2020-01" db="EMBL/GenBank/DDBJ databases">
        <authorList>
            <person name="Meier V. D."/>
            <person name="Meier V D."/>
        </authorList>
    </citation>
    <scope>NUCLEOTIDE SEQUENCE</scope>
    <source>
        <strain evidence="6">HLG_WM_MAG_04</strain>
    </source>
</reference>
<evidence type="ECO:0000256" key="2">
    <source>
        <dbReference type="ARBA" id="ARBA00022679"/>
    </source>
</evidence>
<proteinExistence type="inferred from homology"/>
<dbReference type="NCBIfam" id="TIGR02195">
    <property type="entry name" value="heptsyl_trn_II"/>
    <property type="match status" value="1"/>
</dbReference>
<dbReference type="GO" id="GO:0005829">
    <property type="term" value="C:cytosol"/>
    <property type="evidence" value="ECO:0007669"/>
    <property type="project" value="TreeGrafter"/>
</dbReference>
<dbReference type="AlphaFoldDB" id="A0A6S6TSZ7"/>
<dbReference type="InterPro" id="IPR011910">
    <property type="entry name" value="RfaF"/>
</dbReference>
<dbReference type="GO" id="GO:0008713">
    <property type="term" value="F:ADP-heptose-lipopolysaccharide heptosyltransferase activity"/>
    <property type="evidence" value="ECO:0007669"/>
    <property type="project" value="UniProtKB-EC"/>
</dbReference>
<dbReference type="EMBL" id="CACVAX010000053">
    <property type="protein sequence ID" value="CAA6819203.1"/>
    <property type="molecule type" value="Genomic_DNA"/>
</dbReference>
<dbReference type="EC" id="2.4.99.24" evidence="4"/>
<keyword evidence="1 6" id="KW-0328">Glycosyltransferase</keyword>
<protein>
    <recommendedName>
        <fullName evidence="4">lipopolysaccharide heptosyltransferase II</fullName>
        <ecNumber evidence="4">2.4.99.24</ecNumber>
    </recommendedName>
</protein>
<organism evidence="6">
    <name type="scientific">uncultured Sulfurovum sp</name>
    <dbReference type="NCBI Taxonomy" id="269237"/>
    <lineage>
        <taxon>Bacteria</taxon>
        <taxon>Pseudomonadati</taxon>
        <taxon>Campylobacterota</taxon>
        <taxon>Epsilonproteobacteria</taxon>
        <taxon>Campylobacterales</taxon>
        <taxon>Sulfurovaceae</taxon>
        <taxon>Sulfurovum</taxon>
        <taxon>environmental samples</taxon>
    </lineage>
</organism>
<dbReference type="InterPro" id="IPR002201">
    <property type="entry name" value="Glyco_trans_9"/>
</dbReference>
<dbReference type="Pfam" id="PF01075">
    <property type="entry name" value="Glyco_transf_9"/>
    <property type="match status" value="1"/>
</dbReference>
<dbReference type="SUPFAM" id="SSF53756">
    <property type="entry name" value="UDP-Glycosyltransferase/glycogen phosphorylase"/>
    <property type="match status" value="1"/>
</dbReference>
<dbReference type="CDD" id="cd03789">
    <property type="entry name" value="GT9_LPS_heptosyltransferase"/>
    <property type="match status" value="1"/>
</dbReference>
<comment type="catalytic activity">
    <reaction evidence="5">
        <text>an L-alpha-D-Hep-(1-&gt;5)-[alpha-Kdo-(2-&gt;4)]-alpha-Kdo-(2-&gt;6)-lipid A + ADP-L-glycero-beta-D-manno-heptose = an L-alpha-D-Hep-(1-&gt;3)-L-alpha-D-Hep-(1-&gt;5)-[alpha-Kdo-(2-&gt;4)]-alpha-Kdo-(2-&gt;6)-lipid A + ADP + H(+)</text>
        <dbReference type="Rhea" id="RHEA:74071"/>
        <dbReference type="ChEBI" id="CHEBI:15378"/>
        <dbReference type="ChEBI" id="CHEBI:61506"/>
        <dbReference type="ChEBI" id="CHEBI:193068"/>
        <dbReference type="ChEBI" id="CHEBI:193069"/>
        <dbReference type="ChEBI" id="CHEBI:456216"/>
        <dbReference type="EC" id="2.4.99.24"/>
    </reaction>
</comment>
<keyword evidence="2 6" id="KW-0808">Transferase</keyword>
<evidence type="ECO:0000256" key="4">
    <source>
        <dbReference type="ARBA" id="ARBA00044042"/>
    </source>
</evidence>
<sequence length="314" mass="35521">MKKILIEVPTWLGDCVMATPAIENIIKTYPNVQITIFGAFVSTAIFEEHPNVEQIVLDESKKASSRIGWIYNKAKELGKFDASLTFRRTLFSKLFIWLTNAKTKGYYKRYTKEVIHQAIRYNDFVNKTFKLTTKAQDLKIYFEPFKYEKPTLGINPGASYGSAKRWYPEKFAKVAIELSSKYEIVIFGGPAEADMAGDIEKELINANVMNYTNIAGKTTIKELCQKIGGLDLFITGDSGPMHVAAAFKVPTVAIFGPTKDQETSQWMNPQGVIVKKEMACSPCMKRTCPLKHHECMKLIEAEDVLEKINSIHHQ</sequence>
<comment type="similarity">
    <text evidence="3">Belongs to the glycosyltransferase 9 family.</text>
</comment>